<organism evidence="6 7">
    <name type="scientific">Ramazzottius varieornatus</name>
    <name type="common">Water bear</name>
    <name type="synonym">Tardigrade</name>
    <dbReference type="NCBI Taxonomy" id="947166"/>
    <lineage>
        <taxon>Eukaryota</taxon>
        <taxon>Metazoa</taxon>
        <taxon>Ecdysozoa</taxon>
        <taxon>Tardigrada</taxon>
        <taxon>Eutardigrada</taxon>
        <taxon>Parachela</taxon>
        <taxon>Hypsibioidea</taxon>
        <taxon>Ramazzottiidae</taxon>
        <taxon>Ramazzottius</taxon>
    </lineage>
</organism>
<keyword evidence="7" id="KW-1185">Reference proteome</keyword>
<evidence type="ECO:0000313" key="7">
    <source>
        <dbReference type="Proteomes" id="UP000186922"/>
    </source>
</evidence>
<evidence type="ECO:0008006" key="8">
    <source>
        <dbReference type="Google" id="ProtNLM"/>
    </source>
</evidence>
<evidence type="ECO:0000256" key="2">
    <source>
        <dbReference type="ARBA" id="ARBA00022679"/>
    </source>
</evidence>
<evidence type="ECO:0000256" key="5">
    <source>
        <dbReference type="SAM" id="MobiDB-lite"/>
    </source>
</evidence>
<accession>A0A1D1UCD1</accession>
<dbReference type="EMBL" id="BDGG01000001">
    <property type="protein sequence ID" value="GAU87479.1"/>
    <property type="molecule type" value="Genomic_DNA"/>
</dbReference>
<dbReference type="InterPro" id="IPR029063">
    <property type="entry name" value="SAM-dependent_MTases_sf"/>
</dbReference>
<feature type="compositionally biased region" description="Polar residues" evidence="5">
    <location>
        <begin position="9"/>
        <end position="22"/>
    </location>
</feature>
<name>A0A1D1UCD1_RAMVA</name>
<keyword evidence="3" id="KW-0949">S-adenosyl-L-methionine</keyword>
<dbReference type="AlphaFoldDB" id="A0A1D1UCD1"/>
<sequence length="268" mass="30207">MSKRRRSSESLPTSEPTIFSSSRKTFERKFCFAGETFPNPAADSTVHSFQLLSRPGTRSPAESAEGESVEVVVSEEIDVDYSCYTWPSSAVMAQYIWFHQENFIGRTVLEVSSGTSVPGILAAKLGASVILSEYAMNPSAIQRCKFQAENNEVSVRTIGVIWGQVTHELAQLQDLDFILLSDVFYEPSHFEDVVFTIRFLLERHPNAVCLSAYQIRDEKWSLHFLLNKWNMTAKKLDLESFDADRADIAGSHLPGSVEIDLYRFFLGQ</sequence>
<dbReference type="Proteomes" id="UP000186922">
    <property type="component" value="Unassembled WGS sequence"/>
</dbReference>
<evidence type="ECO:0000256" key="3">
    <source>
        <dbReference type="ARBA" id="ARBA00022691"/>
    </source>
</evidence>
<evidence type="ECO:0000313" key="6">
    <source>
        <dbReference type="EMBL" id="GAU87479.1"/>
    </source>
</evidence>
<gene>
    <name evidence="6" type="primary">RvY_00314-1</name>
    <name evidence="6" type="synonym">RvY_00314.1</name>
    <name evidence="6" type="ORF">RvY_00314</name>
</gene>
<comment type="caution">
    <text evidence="6">The sequence shown here is derived from an EMBL/GenBank/DDBJ whole genome shotgun (WGS) entry which is preliminary data.</text>
</comment>
<dbReference type="PANTHER" id="PTHR14614:SF164">
    <property type="entry name" value="HISTONE-ARGININE METHYLTRANSFERASE METTL23"/>
    <property type="match status" value="1"/>
</dbReference>
<keyword evidence="2" id="KW-0808">Transferase</keyword>
<dbReference type="GO" id="GO:0005737">
    <property type="term" value="C:cytoplasm"/>
    <property type="evidence" value="ECO:0007669"/>
    <property type="project" value="TreeGrafter"/>
</dbReference>
<dbReference type="GO" id="GO:0005634">
    <property type="term" value="C:nucleus"/>
    <property type="evidence" value="ECO:0007669"/>
    <property type="project" value="TreeGrafter"/>
</dbReference>
<reference evidence="6 7" key="1">
    <citation type="journal article" date="2016" name="Nat. Commun.">
        <title>Extremotolerant tardigrade genome and improved radiotolerance of human cultured cells by tardigrade-unique protein.</title>
        <authorList>
            <person name="Hashimoto T."/>
            <person name="Horikawa D.D."/>
            <person name="Saito Y."/>
            <person name="Kuwahara H."/>
            <person name="Kozuka-Hata H."/>
            <person name="Shin-I T."/>
            <person name="Minakuchi Y."/>
            <person name="Ohishi K."/>
            <person name="Motoyama A."/>
            <person name="Aizu T."/>
            <person name="Enomoto A."/>
            <person name="Kondo K."/>
            <person name="Tanaka S."/>
            <person name="Hara Y."/>
            <person name="Koshikawa S."/>
            <person name="Sagara H."/>
            <person name="Miura T."/>
            <person name="Yokobori S."/>
            <person name="Miyagawa K."/>
            <person name="Suzuki Y."/>
            <person name="Kubo T."/>
            <person name="Oyama M."/>
            <person name="Kohara Y."/>
            <person name="Fujiyama A."/>
            <person name="Arakawa K."/>
            <person name="Katayama T."/>
            <person name="Toyoda A."/>
            <person name="Kunieda T."/>
        </authorList>
    </citation>
    <scope>NUCLEOTIDE SEQUENCE [LARGE SCALE GENOMIC DNA]</scope>
    <source>
        <strain evidence="6 7">YOKOZUNA-1</strain>
    </source>
</reference>
<dbReference type="PANTHER" id="PTHR14614">
    <property type="entry name" value="HEPATOCELLULAR CARCINOMA-ASSOCIATED ANTIGEN"/>
    <property type="match status" value="1"/>
</dbReference>
<protein>
    <recommendedName>
        <fullName evidence="8">Methyltransferase-like protein 23</fullName>
    </recommendedName>
</protein>
<dbReference type="Pfam" id="PF10294">
    <property type="entry name" value="Methyltransf_16"/>
    <property type="match status" value="1"/>
</dbReference>
<dbReference type="OrthoDB" id="407325at2759"/>
<evidence type="ECO:0000256" key="4">
    <source>
        <dbReference type="ARBA" id="ARBA00043988"/>
    </source>
</evidence>
<comment type="similarity">
    <text evidence="4">Belongs to the methyltransferase superfamily. METTL23 family.</text>
</comment>
<dbReference type="SUPFAM" id="SSF53335">
    <property type="entry name" value="S-adenosyl-L-methionine-dependent methyltransferases"/>
    <property type="match status" value="1"/>
</dbReference>
<dbReference type="STRING" id="947166.A0A1D1UCD1"/>
<dbReference type="GO" id="GO:0008168">
    <property type="term" value="F:methyltransferase activity"/>
    <property type="evidence" value="ECO:0007669"/>
    <property type="project" value="UniProtKB-KW"/>
</dbReference>
<dbReference type="InterPro" id="IPR019410">
    <property type="entry name" value="Methyltransf_16"/>
</dbReference>
<proteinExistence type="inferred from homology"/>
<dbReference type="GO" id="GO:0032259">
    <property type="term" value="P:methylation"/>
    <property type="evidence" value="ECO:0007669"/>
    <property type="project" value="UniProtKB-KW"/>
</dbReference>
<keyword evidence="1" id="KW-0489">Methyltransferase</keyword>
<feature type="region of interest" description="Disordered" evidence="5">
    <location>
        <begin position="1"/>
        <end position="22"/>
    </location>
</feature>
<dbReference type="Gene3D" id="3.40.50.150">
    <property type="entry name" value="Vaccinia Virus protein VP39"/>
    <property type="match status" value="1"/>
</dbReference>
<evidence type="ECO:0000256" key="1">
    <source>
        <dbReference type="ARBA" id="ARBA00022603"/>
    </source>
</evidence>